<keyword evidence="9" id="KW-0414">Isoprene biosynthesis</keyword>
<keyword evidence="4 9" id="KW-0808">Transferase</keyword>
<dbReference type="GO" id="GO:0005524">
    <property type="term" value="F:ATP binding"/>
    <property type="evidence" value="ECO:0007669"/>
    <property type="project" value="UniProtKB-UniRule"/>
</dbReference>
<feature type="binding site" evidence="9">
    <location>
        <begin position="107"/>
        <end position="117"/>
    </location>
    <ligand>
        <name>ATP</name>
        <dbReference type="ChEBI" id="CHEBI:30616"/>
    </ligand>
</feature>
<evidence type="ECO:0000259" key="11">
    <source>
        <dbReference type="Pfam" id="PF08544"/>
    </source>
</evidence>
<dbReference type="AlphaFoldDB" id="A0A517R2I2"/>
<evidence type="ECO:0000256" key="3">
    <source>
        <dbReference type="ARBA" id="ARBA00017473"/>
    </source>
</evidence>
<organism evidence="12 13">
    <name type="scientific">Stratiformator vulcanicus</name>
    <dbReference type="NCBI Taxonomy" id="2527980"/>
    <lineage>
        <taxon>Bacteria</taxon>
        <taxon>Pseudomonadati</taxon>
        <taxon>Planctomycetota</taxon>
        <taxon>Planctomycetia</taxon>
        <taxon>Planctomycetales</taxon>
        <taxon>Planctomycetaceae</taxon>
        <taxon>Stratiformator</taxon>
    </lineage>
</organism>
<evidence type="ECO:0000256" key="7">
    <source>
        <dbReference type="ARBA" id="ARBA00022840"/>
    </source>
</evidence>
<dbReference type="InterPro" id="IPR020568">
    <property type="entry name" value="Ribosomal_Su5_D2-typ_SF"/>
</dbReference>
<dbReference type="Proteomes" id="UP000317318">
    <property type="component" value="Chromosome"/>
</dbReference>
<feature type="domain" description="GHMP kinase N-terminal" evidence="10">
    <location>
        <begin position="79"/>
        <end position="156"/>
    </location>
</feature>
<evidence type="ECO:0000256" key="8">
    <source>
        <dbReference type="ARBA" id="ARBA00032554"/>
    </source>
</evidence>
<dbReference type="EMBL" id="CP036268">
    <property type="protein sequence ID" value="QDT38064.1"/>
    <property type="molecule type" value="Genomic_DNA"/>
</dbReference>
<protein>
    <recommendedName>
        <fullName evidence="3 9">4-diphosphocytidyl-2-C-methyl-D-erythritol kinase</fullName>
        <shortName evidence="9">CMK</shortName>
        <ecNumber evidence="2 9">2.7.1.148</ecNumber>
    </recommendedName>
    <alternativeName>
        <fullName evidence="8 9">4-(cytidine-5'-diphospho)-2-C-methyl-D-erythritol kinase</fullName>
    </alternativeName>
</protein>
<name>A0A517R2I2_9PLAN</name>
<evidence type="ECO:0000256" key="9">
    <source>
        <dbReference type="HAMAP-Rule" id="MF_00061"/>
    </source>
</evidence>
<evidence type="ECO:0000256" key="4">
    <source>
        <dbReference type="ARBA" id="ARBA00022679"/>
    </source>
</evidence>
<comment type="function">
    <text evidence="9">Catalyzes the phosphorylation of the position 2 hydroxy group of 4-diphosphocytidyl-2C-methyl-D-erythritol.</text>
</comment>
<dbReference type="OrthoDB" id="9809438at2"/>
<keyword evidence="13" id="KW-1185">Reference proteome</keyword>
<keyword evidence="6 9" id="KW-0418">Kinase</keyword>
<evidence type="ECO:0000259" key="10">
    <source>
        <dbReference type="Pfam" id="PF00288"/>
    </source>
</evidence>
<dbReference type="KEGG" id="svp:Pan189_24490"/>
<dbReference type="PANTHER" id="PTHR43527">
    <property type="entry name" value="4-DIPHOSPHOCYTIDYL-2-C-METHYL-D-ERYTHRITOL KINASE, CHLOROPLASTIC"/>
    <property type="match status" value="1"/>
</dbReference>
<feature type="active site" evidence="9">
    <location>
        <position position="17"/>
    </location>
</feature>
<dbReference type="InterPro" id="IPR014721">
    <property type="entry name" value="Ribsml_uS5_D2-typ_fold_subgr"/>
</dbReference>
<proteinExistence type="inferred from homology"/>
<dbReference type="InterPro" id="IPR006204">
    <property type="entry name" value="GHMP_kinase_N_dom"/>
</dbReference>
<comment type="pathway">
    <text evidence="9">Isoprenoid biosynthesis; isopentenyl diphosphate biosynthesis via DXP pathway; isopentenyl diphosphate from 1-deoxy-D-xylulose 5-phosphate: step 3/6.</text>
</comment>
<evidence type="ECO:0000313" key="12">
    <source>
        <dbReference type="EMBL" id="QDT38064.1"/>
    </source>
</evidence>
<dbReference type="SUPFAM" id="SSF54211">
    <property type="entry name" value="Ribosomal protein S5 domain 2-like"/>
    <property type="match status" value="1"/>
</dbReference>
<evidence type="ECO:0000313" key="13">
    <source>
        <dbReference type="Proteomes" id="UP000317318"/>
    </source>
</evidence>
<dbReference type="InterPro" id="IPR036554">
    <property type="entry name" value="GHMP_kinase_C_sf"/>
</dbReference>
<dbReference type="HAMAP" id="MF_00061">
    <property type="entry name" value="IspE"/>
    <property type="match status" value="1"/>
</dbReference>
<evidence type="ECO:0000256" key="1">
    <source>
        <dbReference type="ARBA" id="ARBA00009684"/>
    </source>
</evidence>
<comment type="catalytic activity">
    <reaction evidence="9">
        <text>4-CDP-2-C-methyl-D-erythritol + ATP = 4-CDP-2-C-methyl-D-erythritol 2-phosphate + ADP + H(+)</text>
        <dbReference type="Rhea" id="RHEA:18437"/>
        <dbReference type="ChEBI" id="CHEBI:15378"/>
        <dbReference type="ChEBI" id="CHEBI:30616"/>
        <dbReference type="ChEBI" id="CHEBI:57823"/>
        <dbReference type="ChEBI" id="CHEBI:57919"/>
        <dbReference type="ChEBI" id="CHEBI:456216"/>
        <dbReference type="EC" id="2.7.1.148"/>
    </reaction>
</comment>
<dbReference type="SUPFAM" id="SSF55060">
    <property type="entry name" value="GHMP Kinase, C-terminal domain"/>
    <property type="match status" value="1"/>
</dbReference>
<dbReference type="Gene3D" id="3.30.70.890">
    <property type="entry name" value="GHMP kinase, C-terminal domain"/>
    <property type="match status" value="1"/>
</dbReference>
<dbReference type="RefSeq" id="WP_145364120.1">
    <property type="nucleotide sequence ID" value="NZ_CP036268.1"/>
</dbReference>
<sequence>MVLRRDGGGLTVRSPSKINLTLDIRKRRSDGFHDIETVFAALEFGDDLAFAIEPDNALTLRVRDCTGGLSTPLPVDSRNLIMQAAELLRERAGCRSGAAITLWKRVPVEAGLGGGSANAAATLLALNNLWSLNLGRDRLTEMAAELGSDVAFFVSGVPYAVGRGRGEEIEQIPSPLRLQVVLVKPASGLSAGAVYRAVEPGDTEETTRMIRGLEHGDFADVVSALSNGLQEPAQRLSSEVSKVCDAMRRELPGRVLMSGSGTTCFAISRSKREVSRVAERLRQQRLGHVFVTHTL</sequence>
<dbReference type="GO" id="GO:0019288">
    <property type="term" value="P:isopentenyl diphosphate biosynthetic process, methylerythritol 4-phosphate pathway"/>
    <property type="evidence" value="ECO:0007669"/>
    <property type="project" value="UniProtKB-UniRule"/>
</dbReference>
<feature type="active site" evidence="9">
    <location>
        <position position="149"/>
    </location>
</feature>
<dbReference type="InterPro" id="IPR004424">
    <property type="entry name" value="IspE"/>
</dbReference>
<dbReference type="PIRSF" id="PIRSF010376">
    <property type="entry name" value="IspE"/>
    <property type="match status" value="1"/>
</dbReference>
<dbReference type="PANTHER" id="PTHR43527:SF2">
    <property type="entry name" value="4-DIPHOSPHOCYTIDYL-2-C-METHYL-D-ERYTHRITOL KINASE, CHLOROPLASTIC"/>
    <property type="match status" value="1"/>
</dbReference>
<gene>
    <name evidence="9 12" type="primary">ispE</name>
    <name evidence="12" type="ORF">Pan189_24490</name>
</gene>
<dbReference type="GO" id="GO:0050515">
    <property type="term" value="F:4-(cytidine 5'-diphospho)-2-C-methyl-D-erythritol kinase activity"/>
    <property type="evidence" value="ECO:0007669"/>
    <property type="project" value="UniProtKB-UniRule"/>
</dbReference>
<dbReference type="Gene3D" id="3.30.230.10">
    <property type="match status" value="1"/>
</dbReference>
<dbReference type="NCBIfam" id="NF011202">
    <property type="entry name" value="PRK14608.1"/>
    <property type="match status" value="1"/>
</dbReference>
<keyword evidence="5 9" id="KW-0547">Nucleotide-binding</keyword>
<dbReference type="UniPathway" id="UPA00056">
    <property type="reaction ID" value="UER00094"/>
</dbReference>
<evidence type="ECO:0000256" key="2">
    <source>
        <dbReference type="ARBA" id="ARBA00012052"/>
    </source>
</evidence>
<evidence type="ECO:0000256" key="6">
    <source>
        <dbReference type="ARBA" id="ARBA00022777"/>
    </source>
</evidence>
<feature type="domain" description="GHMP kinase C-terminal" evidence="11">
    <location>
        <begin position="209"/>
        <end position="283"/>
    </location>
</feature>
<dbReference type="Pfam" id="PF08544">
    <property type="entry name" value="GHMP_kinases_C"/>
    <property type="match status" value="1"/>
</dbReference>
<comment type="similarity">
    <text evidence="1 9">Belongs to the GHMP kinase family. IspE subfamily.</text>
</comment>
<dbReference type="GO" id="GO:0016114">
    <property type="term" value="P:terpenoid biosynthetic process"/>
    <property type="evidence" value="ECO:0007669"/>
    <property type="project" value="UniProtKB-UniRule"/>
</dbReference>
<dbReference type="InterPro" id="IPR013750">
    <property type="entry name" value="GHMP_kinase_C_dom"/>
</dbReference>
<evidence type="ECO:0000256" key="5">
    <source>
        <dbReference type="ARBA" id="ARBA00022741"/>
    </source>
</evidence>
<reference evidence="12 13" key="1">
    <citation type="submission" date="2019-02" db="EMBL/GenBank/DDBJ databases">
        <title>Deep-cultivation of Planctomycetes and their phenomic and genomic characterization uncovers novel biology.</title>
        <authorList>
            <person name="Wiegand S."/>
            <person name="Jogler M."/>
            <person name="Boedeker C."/>
            <person name="Pinto D."/>
            <person name="Vollmers J."/>
            <person name="Rivas-Marin E."/>
            <person name="Kohn T."/>
            <person name="Peeters S.H."/>
            <person name="Heuer A."/>
            <person name="Rast P."/>
            <person name="Oberbeckmann S."/>
            <person name="Bunk B."/>
            <person name="Jeske O."/>
            <person name="Meyerdierks A."/>
            <person name="Storesund J.E."/>
            <person name="Kallscheuer N."/>
            <person name="Luecker S."/>
            <person name="Lage O.M."/>
            <person name="Pohl T."/>
            <person name="Merkel B.J."/>
            <person name="Hornburger P."/>
            <person name="Mueller R.-W."/>
            <person name="Bruemmer F."/>
            <person name="Labrenz M."/>
            <person name="Spormann A.M."/>
            <person name="Op den Camp H."/>
            <person name="Overmann J."/>
            <person name="Amann R."/>
            <person name="Jetten M.S.M."/>
            <person name="Mascher T."/>
            <person name="Medema M.H."/>
            <person name="Devos D.P."/>
            <person name="Kaster A.-K."/>
            <person name="Ovreas L."/>
            <person name="Rohde M."/>
            <person name="Galperin M.Y."/>
            <person name="Jogler C."/>
        </authorList>
    </citation>
    <scope>NUCLEOTIDE SEQUENCE [LARGE SCALE GENOMIC DNA]</scope>
    <source>
        <strain evidence="12 13">Pan189</strain>
    </source>
</reference>
<dbReference type="EC" id="2.7.1.148" evidence="2 9"/>
<accession>A0A517R2I2</accession>
<dbReference type="Pfam" id="PF00288">
    <property type="entry name" value="GHMP_kinases_N"/>
    <property type="match status" value="1"/>
</dbReference>
<dbReference type="NCBIfam" id="TIGR00154">
    <property type="entry name" value="ispE"/>
    <property type="match status" value="1"/>
</dbReference>
<keyword evidence="7 9" id="KW-0067">ATP-binding</keyword>